<dbReference type="GO" id="GO:0009055">
    <property type="term" value="F:electron transfer activity"/>
    <property type="evidence" value="ECO:0007669"/>
    <property type="project" value="InterPro"/>
</dbReference>
<dbReference type="Gene3D" id="3.40.50.1110">
    <property type="entry name" value="SGNH hydrolase"/>
    <property type="match status" value="1"/>
</dbReference>
<dbReference type="SMART" id="SM00758">
    <property type="entry name" value="PA14"/>
    <property type="match status" value="1"/>
</dbReference>
<dbReference type="PANTHER" id="PTHR33546:SF1">
    <property type="entry name" value="LARGE, MULTIFUNCTIONAL SECRETED PROTEIN"/>
    <property type="match status" value="1"/>
</dbReference>
<dbReference type="Pfam" id="PF13472">
    <property type="entry name" value="Lipase_GDSL_2"/>
    <property type="match status" value="1"/>
</dbReference>
<dbReference type="InterPro" id="IPR036514">
    <property type="entry name" value="SGNH_hydro_sf"/>
</dbReference>
<dbReference type="PROSITE" id="PS51007">
    <property type="entry name" value="CYTC"/>
    <property type="match status" value="1"/>
</dbReference>
<dbReference type="SUPFAM" id="SSF52266">
    <property type="entry name" value="SGNH hydrolase"/>
    <property type="match status" value="1"/>
</dbReference>
<dbReference type="OrthoDB" id="228131at2"/>
<evidence type="ECO:0000259" key="6">
    <source>
        <dbReference type="PROSITE" id="PS51007"/>
    </source>
</evidence>
<proteinExistence type="predicted"/>
<reference evidence="8 9" key="1">
    <citation type="submission" date="2019-02" db="EMBL/GenBank/DDBJ databases">
        <title>Deep-cultivation of Planctomycetes and their phenomic and genomic characterization uncovers novel biology.</title>
        <authorList>
            <person name="Wiegand S."/>
            <person name="Jogler M."/>
            <person name="Boedeker C."/>
            <person name="Pinto D."/>
            <person name="Vollmers J."/>
            <person name="Rivas-Marin E."/>
            <person name="Kohn T."/>
            <person name="Peeters S.H."/>
            <person name="Heuer A."/>
            <person name="Rast P."/>
            <person name="Oberbeckmann S."/>
            <person name="Bunk B."/>
            <person name="Jeske O."/>
            <person name="Meyerdierks A."/>
            <person name="Storesund J.E."/>
            <person name="Kallscheuer N."/>
            <person name="Luecker S."/>
            <person name="Lage O.M."/>
            <person name="Pohl T."/>
            <person name="Merkel B.J."/>
            <person name="Hornburger P."/>
            <person name="Mueller R.-W."/>
            <person name="Bruemmer F."/>
            <person name="Labrenz M."/>
            <person name="Spormann A.M."/>
            <person name="Op Den Camp H."/>
            <person name="Overmann J."/>
            <person name="Amann R."/>
            <person name="Jetten M.S.M."/>
            <person name="Mascher T."/>
            <person name="Medema M.H."/>
            <person name="Devos D.P."/>
            <person name="Kaster A.-K."/>
            <person name="Ovreas L."/>
            <person name="Rohde M."/>
            <person name="Galperin M.Y."/>
            <person name="Jogler C."/>
        </authorList>
    </citation>
    <scope>NUCLEOTIDE SEQUENCE [LARGE SCALE GENOMIC DNA]</scope>
    <source>
        <strain evidence="8 9">Pan54</strain>
    </source>
</reference>
<dbReference type="GO" id="GO:0046872">
    <property type="term" value="F:metal ion binding"/>
    <property type="evidence" value="ECO:0007669"/>
    <property type="project" value="UniProtKB-KW"/>
</dbReference>
<keyword evidence="1 5" id="KW-0349">Heme</keyword>
<dbReference type="Pfam" id="PF13646">
    <property type="entry name" value="HEAT_2"/>
    <property type="match status" value="1"/>
</dbReference>
<evidence type="ECO:0000259" key="7">
    <source>
        <dbReference type="PROSITE" id="PS51820"/>
    </source>
</evidence>
<dbReference type="Gene3D" id="1.25.10.10">
    <property type="entry name" value="Leucine-rich Repeat Variant"/>
    <property type="match status" value="1"/>
</dbReference>
<dbReference type="InterPro" id="IPR011041">
    <property type="entry name" value="Quinoprot_gluc/sorb_DH_b-prop"/>
</dbReference>
<dbReference type="InterPro" id="IPR055557">
    <property type="entry name" value="DUF7133"/>
</dbReference>
<dbReference type="InterPro" id="IPR011042">
    <property type="entry name" value="6-blade_b-propeller_TolB-like"/>
</dbReference>
<dbReference type="CDD" id="cd01834">
    <property type="entry name" value="SGNH_hydrolase_like_2"/>
    <property type="match status" value="1"/>
</dbReference>
<dbReference type="InterPro" id="IPR036909">
    <property type="entry name" value="Cyt_c-like_dom_sf"/>
</dbReference>
<dbReference type="InterPro" id="IPR013830">
    <property type="entry name" value="SGNH_hydro"/>
</dbReference>
<dbReference type="SUPFAM" id="SSF46626">
    <property type="entry name" value="Cytochrome c"/>
    <property type="match status" value="1"/>
</dbReference>
<dbReference type="PANTHER" id="PTHR33546">
    <property type="entry name" value="LARGE, MULTIFUNCTIONAL SECRETED PROTEIN-RELATED"/>
    <property type="match status" value="1"/>
</dbReference>
<dbReference type="Gene3D" id="1.10.760.10">
    <property type="entry name" value="Cytochrome c-like domain"/>
    <property type="match status" value="1"/>
</dbReference>
<dbReference type="GO" id="GO:0020037">
    <property type="term" value="F:heme binding"/>
    <property type="evidence" value="ECO:0007669"/>
    <property type="project" value="InterPro"/>
</dbReference>
<dbReference type="SUPFAM" id="SSF50952">
    <property type="entry name" value="Soluble quinoprotein glucose dehydrogenase"/>
    <property type="match status" value="1"/>
</dbReference>
<evidence type="ECO:0000256" key="2">
    <source>
        <dbReference type="ARBA" id="ARBA00022723"/>
    </source>
</evidence>
<evidence type="ECO:0000256" key="5">
    <source>
        <dbReference type="PROSITE-ProRule" id="PRU00433"/>
    </source>
</evidence>
<protein>
    <submittedName>
        <fullName evidence="8">Auracyanin-A</fullName>
    </submittedName>
</protein>
<dbReference type="InterPro" id="IPR037524">
    <property type="entry name" value="PA14/GLEYA"/>
</dbReference>
<dbReference type="Gene3D" id="2.60.40.420">
    <property type="entry name" value="Cupredoxins - blue copper proteins"/>
    <property type="match status" value="1"/>
</dbReference>
<dbReference type="SUPFAM" id="SSF49503">
    <property type="entry name" value="Cupredoxins"/>
    <property type="match status" value="1"/>
</dbReference>
<dbReference type="InterPro" id="IPR013427">
    <property type="entry name" value="Haem-bd_dom_put"/>
</dbReference>
<dbReference type="EMBL" id="SJPG01000001">
    <property type="protein sequence ID" value="TWT61463.1"/>
    <property type="molecule type" value="Genomic_DNA"/>
</dbReference>
<feature type="domain" description="PA14" evidence="7">
    <location>
        <begin position="1092"/>
        <end position="1232"/>
    </location>
</feature>
<name>A0A5C5XGQ0_9PLAN</name>
<dbReference type="Pfam" id="PF23500">
    <property type="entry name" value="DUF7133"/>
    <property type="match status" value="2"/>
</dbReference>
<dbReference type="PROSITE" id="PS00196">
    <property type="entry name" value="COPPER_BLUE"/>
    <property type="match status" value="1"/>
</dbReference>
<feature type="domain" description="Cytochrome c" evidence="6">
    <location>
        <begin position="1522"/>
        <end position="1661"/>
    </location>
</feature>
<evidence type="ECO:0000256" key="3">
    <source>
        <dbReference type="ARBA" id="ARBA00023004"/>
    </source>
</evidence>
<keyword evidence="2 5" id="KW-0479">Metal-binding</keyword>
<dbReference type="NCBIfam" id="TIGR02603">
    <property type="entry name" value="CxxCH_TIGR02603"/>
    <property type="match status" value="1"/>
</dbReference>
<sequence>MINAKVIFDAFLDHTGCYLTVKDDERILMIQALTRLTSCFIAACLLGFLTLSFENTQAAEPKLSLEKEDHIAYIGNTLADRMQHHAWLETYLHALYPEYDLTVRNLAVPGDELSVRPREDNFGSPDEWLAKVEADVIFSFFGYNEAMDGPDGLNEFRKQLESTIDGMQSQNYNEKTAPTLVFFSPIAHENLHSADLPDGEANNKNLELYTDAMRDVCQSKQVLFVDLFHPSQQLYESSEKPLTMNGIHLLSDGNRAMADVILKELFGKDKVDIDAKELERLRQAILVKNDYWFNRYRVVDGYNVFGGRSKLAWFGQSNADVMMREMEIFDVMTANRDKRVWAVARGGDLEVKDDNLPQELDVKTNKPGNLDDGSYSYLGGEEAISKMTIAKGMEVNLFASEEMFPELINPVQMAVDTDGILYASVWPSYPHWNPTEKRRDRIVCLPDENADGVADECIIFADELNSVTGFEFWGGGMLVAALPELWFLKDTDGDHKADVKIRMLQGLSSADSHHSANAMVLGPDGWLYWSRGVFNVANIETPTKTFRAGSTGVYRFNPRTFEMEFHFPIGPNPHGDVFDQWGYQFANDGTSGTGSYVNIGKGVGNKQWFKKRVRPVAATGILSSSQFPEENQGNFLICNCIGFLGVLQHEVKYDGADISCEEIEPILFSDDPNFRPTDVEIGSDGALYVSDWSNALIGHMQHNMRDPNRDHEHGRIYRVTAKNRPLVMQPNLKGAPIAEVCKSFFAKENATRYRARIELSGRETEDVVKELSSFTKSLDVNKPEDAQAMLECLWVLEEHRVPNLELIQTLYKAKEPRVRAAAIRTLGHWGTQVEGWEPVLMAASADESPLVRAEAVKSAVAFSGVTSAEVVFNVATQPTDVELDVVIKYALSQIPVDKLLKEVMRSKGDLSPPARQYALKNSSAEDLLAYEQSAEVYEAILSRANTPINSLREALNGFAQFENSNPASLIMKLMAERDQSNQIASLTGLGILLQEQPAESLKKVRNQLEKFALEGNNEATRRSAIAALITTDGSGENAYFLTSKSKDHLQDFLAAVPLIENSDLRSNLYNSIRSLVFELPPNLSSEGGQVEQRVPGIHVDFYYPSPTNVAIETLAKLKPVDSGIVPEIVMNVPQKTQNDKFALQFKGLIDIPRSGDYTFFIKSDDGSRIYLDNKILVNNDGLHGFSEKNGKAKLAAGLHHLTVTYFDNGGGDGLEVNWSGPGIKKQKIPASVLFANGGQSLQQLAVVSLGSIPGHDAEKFNDLSQLLKRNKYQQAAIRVLRAIPEENWPKADSTSLIDNLIGYLSNVPVASRTNATSTDAISIVRSLASRLPQNEADKVLARLDNLDVRVIAIGTVPARMIYDKEIIAVEAGKPVEFRFSNSDHMPHNFAIILPGSLEEVGTLAEETAREPDAKDREYIPVSDKILLGSRLLEPGEKQALTFEVPKTPGIYPYVCTYPGHWRRMYGALYVVEDLKAYQSDPAAYLASHSLEIKDELLKFANRNTEWKYDDLAKSLPQVMHGRSFDVGKSLFKVANCVACHKLNNEGKEIGPDLTKLDPKKQNLEFLLRSLVEPSKAIDEKYQSNTFVLASGKVVTGMIVKETDDEIQLLVDPMAKADPLTISVDDIDDQVKSKLSIMPAGLLNKLTEEEILDLIAYIYAQGDMKHKMYSEHMHHQP</sequence>
<dbReference type="InterPro" id="IPR008972">
    <property type="entry name" value="Cupredoxin"/>
</dbReference>
<evidence type="ECO:0000256" key="1">
    <source>
        <dbReference type="ARBA" id="ARBA00022617"/>
    </source>
</evidence>
<keyword evidence="9" id="KW-1185">Reference proteome</keyword>
<dbReference type="Proteomes" id="UP000316095">
    <property type="component" value="Unassembled WGS sequence"/>
</dbReference>
<dbReference type="PROSITE" id="PS51820">
    <property type="entry name" value="PA14"/>
    <property type="match status" value="1"/>
</dbReference>
<dbReference type="Gene3D" id="3.90.182.10">
    <property type="entry name" value="Toxin - Anthrax Protective Antigen,domain 1"/>
    <property type="match status" value="1"/>
</dbReference>
<dbReference type="SUPFAM" id="SSF56988">
    <property type="entry name" value="Anthrax protective antigen"/>
    <property type="match status" value="1"/>
</dbReference>
<evidence type="ECO:0000313" key="9">
    <source>
        <dbReference type="Proteomes" id="UP000316095"/>
    </source>
</evidence>
<keyword evidence="3 5" id="KW-0408">Iron</keyword>
<dbReference type="Pfam" id="PF07691">
    <property type="entry name" value="PA14"/>
    <property type="match status" value="1"/>
</dbReference>
<dbReference type="CDD" id="cd04233">
    <property type="entry name" value="Auracyanin"/>
    <property type="match status" value="1"/>
</dbReference>
<evidence type="ECO:0000256" key="4">
    <source>
        <dbReference type="ARBA" id="ARBA00023008"/>
    </source>
</evidence>
<dbReference type="InterPro" id="IPR028871">
    <property type="entry name" value="BlueCu_1_BS"/>
</dbReference>
<accession>A0A5C5XGQ0</accession>
<dbReference type="InterPro" id="IPR009056">
    <property type="entry name" value="Cyt_c-like_dom"/>
</dbReference>
<dbReference type="InterPro" id="IPR016024">
    <property type="entry name" value="ARM-type_fold"/>
</dbReference>
<evidence type="ECO:0000313" key="8">
    <source>
        <dbReference type="EMBL" id="TWT61463.1"/>
    </source>
</evidence>
<keyword evidence="4" id="KW-0186">Copper</keyword>
<comment type="caution">
    <text evidence="8">The sequence shown here is derived from an EMBL/GenBank/DDBJ whole genome shotgun (WGS) entry which is preliminary data.</text>
</comment>
<gene>
    <name evidence="8" type="ORF">Pan54_21990</name>
</gene>
<dbReference type="InterPro" id="IPR011658">
    <property type="entry name" value="PA14_dom"/>
</dbReference>
<dbReference type="InterPro" id="IPR011989">
    <property type="entry name" value="ARM-like"/>
</dbReference>
<organism evidence="8 9">
    <name type="scientific">Rubinisphaera italica</name>
    <dbReference type="NCBI Taxonomy" id="2527969"/>
    <lineage>
        <taxon>Bacteria</taxon>
        <taxon>Pseudomonadati</taxon>
        <taxon>Planctomycetota</taxon>
        <taxon>Planctomycetia</taxon>
        <taxon>Planctomycetales</taxon>
        <taxon>Planctomycetaceae</taxon>
        <taxon>Rubinisphaera</taxon>
    </lineage>
</organism>
<dbReference type="SUPFAM" id="SSF48371">
    <property type="entry name" value="ARM repeat"/>
    <property type="match status" value="1"/>
</dbReference>
<dbReference type="Pfam" id="PF00034">
    <property type="entry name" value="Cytochrom_C"/>
    <property type="match status" value="1"/>
</dbReference>
<dbReference type="GO" id="GO:0016788">
    <property type="term" value="F:hydrolase activity, acting on ester bonds"/>
    <property type="evidence" value="ECO:0007669"/>
    <property type="project" value="UniProtKB-ARBA"/>
</dbReference>
<dbReference type="Gene3D" id="2.120.10.30">
    <property type="entry name" value="TolB, C-terminal domain"/>
    <property type="match status" value="1"/>
</dbReference>